<dbReference type="AlphaFoldDB" id="A0AAW8EQD6"/>
<name>A0AAW8EQD6_VARPD</name>
<accession>A0AAW8EQD6</accession>
<dbReference type="PANTHER" id="PTHR24096">
    <property type="entry name" value="LONG-CHAIN-FATTY-ACID--COA LIGASE"/>
    <property type="match status" value="1"/>
</dbReference>
<gene>
    <name evidence="2" type="ORF">J2W39_006166</name>
</gene>
<reference evidence="2" key="1">
    <citation type="submission" date="2023-07" db="EMBL/GenBank/DDBJ databases">
        <title>Sorghum-associated microbial communities from plants grown in Nebraska, USA.</title>
        <authorList>
            <person name="Schachtman D."/>
        </authorList>
    </citation>
    <scope>NUCLEOTIDE SEQUENCE</scope>
    <source>
        <strain evidence="2">DS3315</strain>
    </source>
</reference>
<dbReference type="InterPro" id="IPR000873">
    <property type="entry name" value="AMP-dep_synth/lig_dom"/>
</dbReference>
<evidence type="ECO:0000313" key="2">
    <source>
        <dbReference type="EMBL" id="MDP9974882.1"/>
    </source>
</evidence>
<dbReference type="Pfam" id="PF00501">
    <property type="entry name" value="AMP-binding"/>
    <property type="match status" value="1"/>
</dbReference>
<dbReference type="PANTHER" id="PTHR24096:SF420">
    <property type="entry name" value="LONG-CHAIN-FATTY-ACID--COA LIGASE-RELATED"/>
    <property type="match status" value="1"/>
</dbReference>
<dbReference type="InterPro" id="IPR020845">
    <property type="entry name" value="AMP-binding_CS"/>
</dbReference>
<dbReference type="Gene3D" id="3.40.50.12780">
    <property type="entry name" value="N-terminal domain of ligase-like"/>
    <property type="match status" value="1"/>
</dbReference>
<dbReference type="GO" id="GO:0050563">
    <property type="term" value="F:trans-feruloyl-CoA synthase activity"/>
    <property type="evidence" value="ECO:0007669"/>
    <property type="project" value="UniProtKB-EC"/>
</dbReference>
<dbReference type="EC" id="6.2.1.34" evidence="2"/>
<dbReference type="EMBL" id="JAUSRV010000020">
    <property type="protein sequence ID" value="MDP9974882.1"/>
    <property type="molecule type" value="Genomic_DNA"/>
</dbReference>
<dbReference type="PROSITE" id="PS00455">
    <property type="entry name" value="AMP_BINDING"/>
    <property type="match status" value="1"/>
</dbReference>
<keyword evidence="2" id="KW-0436">Ligase</keyword>
<comment type="caution">
    <text evidence="2">The sequence shown here is derived from an EMBL/GenBank/DDBJ whole genome shotgun (WGS) entry which is preliminary data.</text>
</comment>
<proteinExistence type="predicted"/>
<organism evidence="2 3">
    <name type="scientific">Variovorax paradoxus</name>
    <dbReference type="NCBI Taxonomy" id="34073"/>
    <lineage>
        <taxon>Bacteria</taxon>
        <taxon>Pseudomonadati</taxon>
        <taxon>Pseudomonadota</taxon>
        <taxon>Betaproteobacteria</taxon>
        <taxon>Burkholderiales</taxon>
        <taxon>Comamonadaceae</taxon>
        <taxon>Variovorax</taxon>
    </lineage>
</organism>
<dbReference type="Proteomes" id="UP001224845">
    <property type="component" value="Unassembled WGS sequence"/>
</dbReference>
<dbReference type="SUPFAM" id="SSF56801">
    <property type="entry name" value="Acetyl-CoA synthetase-like"/>
    <property type="match status" value="1"/>
</dbReference>
<feature type="domain" description="AMP-dependent synthetase/ligase" evidence="1">
    <location>
        <begin position="46"/>
        <end position="424"/>
    </location>
</feature>
<sequence>MEAALQKRREDYGYIEQRRSLAGGAHLIEAETAPVRRSSTLCEMLERGAGEHADRVFLRESVSGTWRELRYGEALRLCLRLSSSLVARGLTAERPMAILSENGIDHAMLALAAMAVGIPVAPISVAYSQFEDLSRLRGILQALTPGLVFAHDEAGYERALSLAEEMGAAVVVGNAVPTKPGRATIADLTEGVAGVDVASLVSRVGDHTVAKVLFTSGSTGSPKGVMVTQRMMCSNQDAMAQVWPFLEDEPPQIVDWLPWNHVFGGCLNFNLALRNGGTLTIDDGRPVPGRMHPTFENLKAFPPSVYLGVPKALNELVKAFQTDADLERAFFQRLRVVFSAGAALPQATWDALHAACLRTTGHQLNLFIGWGSTETAPVVSMTRRECCRSDSIGLPLPGAAIKLMLNQDKHELRVRGPMVTPGYWRNPELTAAAFDDAGFYIIGDAGKLDDDHWERDGILFDGRVAENFKLQSGTWVSVGSLRLAALSAGAPLFDEVVVTGHDRDEVGLLVFPNLAACRGLSGLHDADLAQSIAHPSVRAAVAAALRELSSAGGSSMRVHRALLLASAPSMEAGEMTDKGYLNQRAALANRSQDVAALYAEPRNPAVVLSDDVASH</sequence>
<evidence type="ECO:0000259" key="1">
    <source>
        <dbReference type="Pfam" id="PF00501"/>
    </source>
</evidence>
<dbReference type="RefSeq" id="WP_307596914.1">
    <property type="nucleotide sequence ID" value="NZ_JAUSRV010000020.1"/>
</dbReference>
<protein>
    <submittedName>
        <fullName evidence="2">Feruloyl-CoA synthase</fullName>
        <ecNumber evidence="2">6.2.1.34</ecNumber>
    </submittedName>
</protein>
<dbReference type="Pfam" id="PF23562">
    <property type="entry name" value="AMP-binding_C_3"/>
    <property type="match status" value="1"/>
</dbReference>
<dbReference type="InterPro" id="IPR042099">
    <property type="entry name" value="ANL_N_sf"/>
</dbReference>
<evidence type="ECO:0000313" key="3">
    <source>
        <dbReference type="Proteomes" id="UP001224845"/>
    </source>
</evidence>